<dbReference type="CDD" id="cd06530">
    <property type="entry name" value="S26_SPase_I"/>
    <property type="match status" value="1"/>
</dbReference>
<keyword evidence="4 6" id="KW-0472">Membrane</keyword>
<proteinExistence type="predicted"/>
<dbReference type="Proteomes" id="UP000176479">
    <property type="component" value="Unassembled WGS sequence"/>
</dbReference>
<evidence type="ECO:0000256" key="2">
    <source>
        <dbReference type="ARBA" id="ARBA00022692"/>
    </source>
</evidence>
<organism evidence="8 9">
    <name type="scientific">Candidatus Nomurabacteria bacterium RIFCSPLOWO2_02_FULL_40_10</name>
    <dbReference type="NCBI Taxonomy" id="1801786"/>
    <lineage>
        <taxon>Bacteria</taxon>
        <taxon>Candidatus Nomuraibacteriota</taxon>
    </lineage>
</organism>
<feature type="domain" description="Peptidase S26" evidence="7">
    <location>
        <begin position="17"/>
        <end position="74"/>
    </location>
</feature>
<feature type="transmembrane region" description="Helical" evidence="6">
    <location>
        <begin position="7"/>
        <end position="28"/>
    </location>
</feature>
<evidence type="ECO:0000256" key="5">
    <source>
        <dbReference type="NCBIfam" id="TIGR02228"/>
    </source>
</evidence>
<comment type="caution">
    <text evidence="8">The sequence shown here is derived from an EMBL/GenBank/DDBJ whole genome shotgun (WGS) entry which is preliminary data.</text>
</comment>
<protein>
    <recommendedName>
        <fullName evidence="5">Signal peptidase I</fullName>
        <ecNumber evidence="5">3.4.21.89</ecNumber>
    </recommendedName>
</protein>
<dbReference type="PANTHER" id="PTHR10806">
    <property type="entry name" value="SIGNAL PEPTIDASE COMPLEX CATALYTIC SUBUNIT SEC11"/>
    <property type="match status" value="1"/>
</dbReference>
<evidence type="ECO:0000313" key="9">
    <source>
        <dbReference type="Proteomes" id="UP000176479"/>
    </source>
</evidence>
<name>A0A1F6XYY9_9BACT</name>
<dbReference type="Gene3D" id="2.10.109.10">
    <property type="entry name" value="Umud Fragment, subunit A"/>
    <property type="match status" value="1"/>
</dbReference>
<dbReference type="InterPro" id="IPR001733">
    <property type="entry name" value="Peptidase_S26B"/>
</dbReference>
<keyword evidence="3 6" id="KW-1133">Transmembrane helix</keyword>
<reference evidence="8 9" key="1">
    <citation type="journal article" date="2016" name="Nat. Commun.">
        <title>Thousands of microbial genomes shed light on interconnected biogeochemical processes in an aquifer system.</title>
        <authorList>
            <person name="Anantharaman K."/>
            <person name="Brown C.T."/>
            <person name="Hug L.A."/>
            <person name="Sharon I."/>
            <person name="Castelle C.J."/>
            <person name="Probst A.J."/>
            <person name="Thomas B.C."/>
            <person name="Singh A."/>
            <person name="Wilkins M.J."/>
            <person name="Karaoz U."/>
            <person name="Brodie E.L."/>
            <person name="Williams K.H."/>
            <person name="Hubbard S.S."/>
            <person name="Banfield J.F."/>
        </authorList>
    </citation>
    <scope>NUCLEOTIDE SEQUENCE [LARGE SCALE GENOMIC DNA]</scope>
</reference>
<evidence type="ECO:0000256" key="3">
    <source>
        <dbReference type="ARBA" id="ARBA00022989"/>
    </source>
</evidence>
<dbReference type="NCBIfam" id="TIGR02228">
    <property type="entry name" value="sigpep_I_arch"/>
    <property type="match status" value="1"/>
</dbReference>
<dbReference type="GO" id="GO:0004252">
    <property type="term" value="F:serine-type endopeptidase activity"/>
    <property type="evidence" value="ECO:0007669"/>
    <property type="project" value="UniProtKB-UniRule"/>
</dbReference>
<gene>
    <name evidence="8" type="ORF">A3H53_00230</name>
</gene>
<dbReference type="GO" id="GO:0006465">
    <property type="term" value="P:signal peptide processing"/>
    <property type="evidence" value="ECO:0007669"/>
    <property type="project" value="UniProtKB-UniRule"/>
</dbReference>
<dbReference type="EC" id="3.4.21.89" evidence="5"/>
<evidence type="ECO:0000256" key="1">
    <source>
        <dbReference type="ARBA" id="ARBA00004370"/>
    </source>
</evidence>
<dbReference type="InterPro" id="IPR036286">
    <property type="entry name" value="LexA/Signal_pep-like_sf"/>
</dbReference>
<evidence type="ECO:0000259" key="7">
    <source>
        <dbReference type="Pfam" id="PF10502"/>
    </source>
</evidence>
<accession>A0A1F6XYY9</accession>
<evidence type="ECO:0000256" key="6">
    <source>
        <dbReference type="SAM" id="Phobius"/>
    </source>
</evidence>
<sequence length="179" mass="19151">MSRLNKIISGVLLGLLVVLAVVLLVPMFPISGNFSIRVVQSGSMEPTIKTGSVVLIKPLSGYKVGDIITFEGNFKDSKGRKIPTTHRIVDVKVDVGSVFYQTKGDANDSVDQNLIASNKVIGKVLVSVPYAGYVVAGAQTSYGLLAIVVIPATVIIFEHVKKIVAEVKNSKKEKEQAVV</sequence>
<dbReference type="GO" id="GO:0009003">
    <property type="term" value="F:signal peptidase activity"/>
    <property type="evidence" value="ECO:0007669"/>
    <property type="project" value="UniProtKB-EC"/>
</dbReference>
<dbReference type="AlphaFoldDB" id="A0A1F6XYY9"/>
<dbReference type="InterPro" id="IPR019533">
    <property type="entry name" value="Peptidase_S26"/>
</dbReference>
<dbReference type="EMBL" id="MFVK01000025">
    <property type="protein sequence ID" value="OGI99313.1"/>
    <property type="molecule type" value="Genomic_DNA"/>
</dbReference>
<dbReference type="GO" id="GO:0016020">
    <property type="term" value="C:membrane"/>
    <property type="evidence" value="ECO:0007669"/>
    <property type="project" value="UniProtKB-SubCell"/>
</dbReference>
<dbReference type="Pfam" id="PF10502">
    <property type="entry name" value="Peptidase_S26"/>
    <property type="match status" value="1"/>
</dbReference>
<evidence type="ECO:0000256" key="4">
    <source>
        <dbReference type="ARBA" id="ARBA00023136"/>
    </source>
</evidence>
<keyword evidence="2 6" id="KW-0812">Transmembrane</keyword>
<comment type="subcellular location">
    <subcellularLocation>
        <location evidence="1">Membrane</location>
    </subcellularLocation>
</comment>
<dbReference type="PANTHER" id="PTHR10806:SF6">
    <property type="entry name" value="SIGNAL PEPTIDASE COMPLEX CATALYTIC SUBUNIT SEC11"/>
    <property type="match status" value="1"/>
</dbReference>
<evidence type="ECO:0000313" key="8">
    <source>
        <dbReference type="EMBL" id="OGI99313.1"/>
    </source>
</evidence>
<dbReference type="SUPFAM" id="SSF51306">
    <property type="entry name" value="LexA/Signal peptidase"/>
    <property type="match status" value="1"/>
</dbReference>